<keyword evidence="1" id="KW-0175">Coiled coil</keyword>
<proteinExistence type="predicted"/>
<comment type="caution">
    <text evidence="3">The sequence shown here is derived from an EMBL/GenBank/DDBJ whole genome shotgun (WGS) entry which is preliminary data.</text>
</comment>
<evidence type="ECO:0000313" key="4">
    <source>
        <dbReference type="EMBL" id="CAL6068629.1"/>
    </source>
</evidence>
<feature type="coiled-coil region" evidence="1">
    <location>
        <begin position="338"/>
        <end position="365"/>
    </location>
</feature>
<evidence type="ECO:0000313" key="3">
    <source>
        <dbReference type="EMBL" id="CAI9954686.1"/>
    </source>
</evidence>
<evidence type="ECO:0000313" key="5">
    <source>
        <dbReference type="Proteomes" id="UP001642409"/>
    </source>
</evidence>
<evidence type="ECO:0000256" key="1">
    <source>
        <dbReference type="SAM" id="Coils"/>
    </source>
</evidence>
<organism evidence="3">
    <name type="scientific">Hexamita inflata</name>
    <dbReference type="NCBI Taxonomy" id="28002"/>
    <lineage>
        <taxon>Eukaryota</taxon>
        <taxon>Metamonada</taxon>
        <taxon>Diplomonadida</taxon>
        <taxon>Hexamitidae</taxon>
        <taxon>Hexamitinae</taxon>
        <taxon>Hexamita</taxon>
    </lineage>
</organism>
<dbReference type="Proteomes" id="UP001642409">
    <property type="component" value="Unassembled WGS sequence"/>
</dbReference>
<protein>
    <submittedName>
        <fullName evidence="3">Uncharacterized protein</fullName>
    </submittedName>
</protein>
<keyword evidence="2" id="KW-0812">Transmembrane</keyword>
<dbReference type="EMBL" id="CATOUU010000850">
    <property type="protein sequence ID" value="CAI9954686.1"/>
    <property type="molecule type" value="Genomic_DNA"/>
</dbReference>
<keyword evidence="2" id="KW-0472">Membrane</keyword>
<evidence type="ECO:0000256" key="2">
    <source>
        <dbReference type="SAM" id="Phobius"/>
    </source>
</evidence>
<dbReference type="EMBL" id="CAXDID020000274">
    <property type="protein sequence ID" value="CAL6068629.1"/>
    <property type="molecule type" value="Genomic_DNA"/>
</dbReference>
<reference evidence="3" key="1">
    <citation type="submission" date="2023-06" db="EMBL/GenBank/DDBJ databases">
        <authorList>
            <person name="Kurt Z."/>
        </authorList>
    </citation>
    <scope>NUCLEOTIDE SEQUENCE</scope>
</reference>
<reference evidence="4 5" key="2">
    <citation type="submission" date="2024-07" db="EMBL/GenBank/DDBJ databases">
        <authorList>
            <person name="Akdeniz Z."/>
        </authorList>
    </citation>
    <scope>NUCLEOTIDE SEQUENCE [LARGE SCALE GENOMIC DNA]</scope>
</reference>
<gene>
    <name evidence="3" type="ORF">HINF_LOCUS42331</name>
    <name evidence="4" type="ORF">HINF_LOCUS53593</name>
</gene>
<sequence>MFLFVVQREMSSFNKRKFDGVIVAASCLNEVTVAQSQAMSEIKPFGPEAGSGGITIAFQLFADTSYSKAAVTAGEILQFKGVTASSQKADAALKSQLNITFDQQFVESKLVVPIVFITPVTPNFPKKFIVNQISVSSNNYVNNAGVEIQNTIQISGADIFNWATAEVGLYALVAKANSVQDVPVENAEQTIESGTSGSNINVYVNKELEPISFYVGLKQVIVLSAPRIIYNIASITWCGIVIFCQLYLLIQIRFINYKIYLQLQFKVQHNLNLYENKKKYDQEVNQKQTLIKQLEERIVVTRKDLDVDNKQLQVLRQKEIFAHDGPQSVDYLSLKVTQTTLEKAVKEMERKIAIKEREINNMKNK</sequence>
<feature type="coiled-coil region" evidence="1">
    <location>
        <begin position="277"/>
        <end position="311"/>
    </location>
</feature>
<feature type="transmembrane region" description="Helical" evidence="2">
    <location>
        <begin position="228"/>
        <end position="250"/>
    </location>
</feature>
<keyword evidence="5" id="KW-1185">Reference proteome</keyword>
<accession>A0AA86UK89</accession>
<keyword evidence="2" id="KW-1133">Transmembrane helix</keyword>
<name>A0AA86UK89_9EUKA</name>
<dbReference type="AlphaFoldDB" id="A0AA86UK89"/>